<dbReference type="STRING" id="2512241.A0A553I9J2"/>
<name>A0A553I9J2_9PEZI</name>
<feature type="transmembrane region" description="Helical" evidence="2">
    <location>
        <begin position="418"/>
        <end position="440"/>
    </location>
</feature>
<accession>A0A553I9J2</accession>
<reference evidence="4" key="1">
    <citation type="submission" date="2019-06" db="EMBL/GenBank/DDBJ databases">
        <title>Draft genome sequence of the griseofulvin-producing fungus Xylaria cubensis strain G536.</title>
        <authorList>
            <person name="Mead M.E."/>
            <person name="Raja H.A."/>
            <person name="Steenwyk J.L."/>
            <person name="Knowles S.L."/>
            <person name="Oberlies N.H."/>
            <person name="Rokas A."/>
        </authorList>
    </citation>
    <scope>NUCLEOTIDE SEQUENCE [LARGE SCALE GENOMIC DNA]</scope>
    <source>
        <strain evidence="4">G536</strain>
    </source>
</reference>
<gene>
    <name evidence="3" type="ORF">FHL15_002179</name>
</gene>
<evidence type="ECO:0000313" key="4">
    <source>
        <dbReference type="Proteomes" id="UP000319160"/>
    </source>
</evidence>
<evidence type="ECO:0000256" key="1">
    <source>
        <dbReference type="SAM" id="MobiDB-lite"/>
    </source>
</evidence>
<keyword evidence="2" id="KW-0812">Transmembrane</keyword>
<organism evidence="3 4">
    <name type="scientific">Xylaria flabelliformis</name>
    <dbReference type="NCBI Taxonomy" id="2512241"/>
    <lineage>
        <taxon>Eukaryota</taxon>
        <taxon>Fungi</taxon>
        <taxon>Dikarya</taxon>
        <taxon>Ascomycota</taxon>
        <taxon>Pezizomycotina</taxon>
        <taxon>Sordariomycetes</taxon>
        <taxon>Xylariomycetidae</taxon>
        <taxon>Xylariales</taxon>
        <taxon>Xylariaceae</taxon>
        <taxon>Xylaria</taxon>
    </lineage>
</organism>
<dbReference type="Proteomes" id="UP000319160">
    <property type="component" value="Unassembled WGS sequence"/>
</dbReference>
<protein>
    <submittedName>
        <fullName evidence="3">Uncharacterized protein</fullName>
    </submittedName>
</protein>
<comment type="caution">
    <text evidence="3">The sequence shown here is derived from an EMBL/GenBank/DDBJ whole genome shotgun (WGS) entry which is preliminary data.</text>
</comment>
<dbReference type="AlphaFoldDB" id="A0A553I9J2"/>
<feature type="transmembrane region" description="Helical" evidence="2">
    <location>
        <begin position="609"/>
        <end position="632"/>
    </location>
</feature>
<feature type="compositionally biased region" description="Basic and acidic residues" evidence="1">
    <location>
        <begin position="660"/>
        <end position="669"/>
    </location>
</feature>
<keyword evidence="2" id="KW-0472">Membrane</keyword>
<feature type="transmembrane region" description="Helical" evidence="2">
    <location>
        <begin position="350"/>
        <end position="370"/>
    </location>
</feature>
<sequence length="763" mass="86268">MVELKRRGGRQGIGATALITTISHFQQFNYVTPYQRYSTPDGNEHMKAADVYSLRVIVYQHRRQFRAHHLIGGDETVGPVRDVTSTPRIRAPGTHRLVISIETHKGTKADIDERIDYEDVHGDGSYVTAGLELSENKNLWATTIGVSGHCDNGVPDKVIYPRHWTIEDILAMVHMEMKIGRKVHKNAANQSPQNNANATNQLDIVLYFLVFAVGMAPKVNLAVAKPCIQPSKNKYLFPKVMHVDSSVIQAVRSISHDDSVLRFSSMTHSQMKDVVQHLQSSHCFPKFYSVILKMTGLPADAVGDAVGVLLYTFISLLTTLTLIWLLWVHRERFSCEPSLFILTTNNREDVALIAYFVELSIVISIIQQIYQYTHFSDNMWRRYHYIRANYPNADVIYKDGNSGITLVFSNILLSAHTILHRTATFSTLHIATSIFGVWTVRRRAERIYVILSKIVPIIITAITIGVEYTPVLQSNWITYLIVANIQTVASCILSIVLIAMILWKYIDTKKIWNSVTTLDGSSVSWGSCVLNKWRCSSRNVSSTSEQTPWERDHVPKSLLDNNWLVVRLLIAIVFISGFALAFILVHLPVPAEMAREIMADAPELTAAKARAGIVGHVYGVLPGLAVPIVFGLTKPFRHTLYETFRVKLWWTKKQHHRGERVRPVRHRPDSQSTTPWPQLRDLPQDSEFQVGRDLGSHPTALGQDWITRMDTSLATDLYEQELSFFVGNLHGRTLGSMAFPFSNQSYANTRMIEQQSTVKLNSL</sequence>
<dbReference type="OrthoDB" id="5287295at2759"/>
<keyword evidence="2" id="KW-1133">Transmembrane helix</keyword>
<proteinExistence type="predicted"/>
<dbReference type="EMBL" id="VFLP01000008">
    <property type="protein sequence ID" value="TRX96873.1"/>
    <property type="molecule type" value="Genomic_DNA"/>
</dbReference>
<evidence type="ECO:0000313" key="3">
    <source>
        <dbReference type="EMBL" id="TRX96873.1"/>
    </source>
</evidence>
<evidence type="ECO:0000256" key="2">
    <source>
        <dbReference type="SAM" id="Phobius"/>
    </source>
</evidence>
<feature type="transmembrane region" description="Helical" evidence="2">
    <location>
        <begin position="476"/>
        <end position="503"/>
    </location>
</feature>
<feature type="transmembrane region" description="Helical" evidence="2">
    <location>
        <begin position="447"/>
        <end position="464"/>
    </location>
</feature>
<feature type="region of interest" description="Disordered" evidence="1">
    <location>
        <begin position="660"/>
        <end position="682"/>
    </location>
</feature>
<feature type="transmembrane region" description="Helical" evidence="2">
    <location>
        <begin position="564"/>
        <end position="589"/>
    </location>
</feature>
<keyword evidence="4" id="KW-1185">Reference proteome</keyword>
<feature type="transmembrane region" description="Helical" evidence="2">
    <location>
        <begin position="308"/>
        <end position="329"/>
    </location>
</feature>